<proteinExistence type="inferred from homology"/>
<reference evidence="4" key="1">
    <citation type="journal article" date="2019" name="Int. J. Syst. Evol. Microbiol.">
        <title>The Global Catalogue of Microorganisms (GCM) 10K type strain sequencing project: providing services to taxonomists for standard genome sequencing and annotation.</title>
        <authorList>
            <consortium name="The Broad Institute Genomics Platform"/>
            <consortium name="The Broad Institute Genome Sequencing Center for Infectious Disease"/>
            <person name="Wu L."/>
            <person name="Ma J."/>
        </authorList>
    </citation>
    <scope>NUCLEOTIDE SEQUENCE [LARGE SCALE GENOMIC DNA]</scope>
    <source>
        <strain evidence="4">CECT 8010</strain>
    </source>
</reference>
<dbReference type="InterPro" id="IPR006016">
    <property type="entry name" value="UspA"/>
</dbReference>
<dbReference type="PRINTS" id="PR01438">
    <property type="entry name" value="UNVRSLSTRESS"/>
</dbReference>
<comment type="caution">
    <text evidence="3">The sequence shown here is derived from an EMBL/GenBank/DDBJ whole genome shotgun (WGS) entry which is preliminary data.</text>
</comment>
<sequence>MKTILIPTDFSATSKNAALYAIGLAKQVGATKLVLYNAYEAVIPSISIDPTVPSIMPLDIETYKNISETGLKTFTAAISHACDASITIEQLCNLNTLVNGISEAVTETGADVVVMGITGGNALEESLIGSNTVDVAKAITVPMIIVPPNAVFENIEEITLAVDLKKVASTTPVEPLKKLLAILQAQFFVLHINDGEDDADKDTQMTMLNEVLKDYNPQYFFVNNISFIDGINDFVDSKNVDLLVTIPKKHGWFEMLFKRSHTKLLAFHSHVPLMVVHD</sequence>
<evidence type="ECO:0000313" key="4">
    <source>
        <dbReference type="Proteomes" id="UP001595906"/>
    </source>
</evidence>
<name>A0ABV8PXM9_9BACT</name>
<comment type="similarity">
    <text evidence="1">Belongs to the universal stress protein A family.</text>
</comment>
<organism evidence="3 4">
    <name type="scientific">Parasediminibacterium paludis</name>
    <dbReference type="NCBI Taxonomy" id="908966"/>
    <lineage>
        <taxon>Bacteria</taxon>
        <taxon>Pseudomonadati</taxon>
        <taxon>Bacteroidota</taxon>
        <taxon>Chitinophagia</taxon>
        <taxon>Chitinophagales</taxon>
        <taxon>Chitinophagaceae</taxon>
        <taxon>Parasediminibacterium</taxon>
    </lineage>
</organism>
<dbReference type="Pfam" id="PF00582">
    <property type="entry name" value="Usp"/>
    <property type="match status" value="1"/>
</dbReference>
<dbReference type="Proteomes" id="UP001595906">
    <property type="component" value="Unassembled WGS sequence"/>
</dbReference>
<dbReference type="RefSeq" id="WP_379013749.1">
    <property type="nucleotide sequence ID" value="NZ_JBHSDC010000016.1"/>
</dbReference>
<dbReference type="PANTHER" id="PTHR46268">
    <property type="entry name" value="STRESS RESPONSE PROTEIN NHAX"/>
    <property type="match status" value="1"/>
</dbReference>
<dbReference type="Gene3D" id="3.40.50.620">
    <property type="entry name" value="HUPs"/>
    <property type="match status" value="2"/>
</dbReference>
<dbReference type="InterPro" id="IPR014729">
    <property type="entry name" value="Rossmann-like_a/b/a_fold"/>
</dbReference>
<evidence type="ECO:0000313" key="3">
    <source>
        <dbReference type="EMBL" id="MFC4232050.1"/>
    </source>
</evidence>
<dbReference type="SUPFAM" id="SSF52402">
    <property type="entry name" value="Adenine nucleotide alpha hydrolases-like"/>
    <property type="match status" value="2"/>
</dbReference>
<protein>
    <submittedName>
        <fullName evidence="3">Universal stress protein</fullName>
    </submittedName>
</protein>
<keyword evidence="4" id="KW-1185">Reference proteome</keyword>
<evidence type="ECO:0000256" key="1">
    <source>
        <dbReference type="ARBA" id="ARBA00008791"/>
    </source>
</evidence>
<dbReference type="InterPro" id="IPR006015">
    <property type="entry name" value="Universal_stress_UspA"/>
</dbReference>
<dbReference type="EMBL" id="JBHSDC010000016">
    <property type="protein sequence ID" value="MFC4232050.1"/>
    <property type="molecule type" value="Genomic_DNA"/>
</dbReference>
<dbReference type="PANTHER" id="PTHR46268:SF6">
    <property type="entry name" value="UNIVERSAL STRESS PROTEIN UP12"/>
    <property type="match status" value="1"/>
</dbReference>
<dbReference type="CDD" id="cd00293">
    <property type="entry name" value="USP-like"/>
    <property type="match status" value="1"/>
</dbReference>
<evidence type="ECO:0000259" key="2">
    <source>
        <dbReference type="Pfam" id="PF00582"/>
    </source>
</evidence>
<accession>A0ABV8PXM9</accession>
<feature type="domain" description="UspA" evidence="2">
    <location>
        <begin position="1"/>
        <end position="147"/>
    </location>
</feature>
<gene>
    <name evidence="3" type="ORF">ACFOW1_09115</name>
</gene>